<dbReference type="OrthoDB" id="10569021at2759"/>
<sequence>MHISTTLCTLLPALASAMPALGEIKAVTPTMAELSRVYPNINIDYITGDLESNETFHVDATQERTLGYKLVAAGLTACSARIAGTSAAHILVAGAGFVGGREFIMYFWHGGALQAAGLPTGNSKRDCNTGQTGFQSSAHFAGQYGLKMAGKYMHCYAPDSGQLGYASGLGSMIAKGMQQSNQCSLSTQFTIYYTSTNRVLGRYHLELDTTRTDVGPFEITGGDSCTVSV</sequence>
<keyword evidence="3" id="KW-1185">Reference proteome</keyword>
<gene>
    <name evidence="2" type="ORF">M409DRAFT_55146</name>
</gene>
<protein>
    <recommendedName>
        <fullName evidence="4">Carboxylic ester hydrolase</fullName>
    </recommendedName>
</protein>
<evidence type="ECO:0000313" key="2">
    <source>
        <dbReference type="EMBL" id="KAF2166300.1"/>
    </source>
</evidence>
<feature type="signal peptide" evidence="1">
    <location>
        <begin position="1"/>
        <end position="17"/>
    </location>
</feature>
<feature type="chain" id="PRO_5025630719" description="Carboxylic ester hydrolase" evidence="1">
    <location>
        <begin position="18"/>
        <end position="229"/>
    </location>
</feature>
<reference evidence="2" key="1">
    <citation type="journal article" date="2020" name="Stud. Mycol.">
        <title>101 Dothideomycetes genomes: a test case for predicting lifestyles and emergence of pathogens.</title>
        <authorList>
            <person name="Haridas S."/>
            <person name="Albert R."/>
            <person name="Binder M."/>
            <person name="Bloem J."/>
            <person name="Labutti K."/>
            <person name="Salamov A."/>
            <person name="Andreopoulos B."/>
            <person name="Baker S."/>
            <person name="Barry K."/>
            <person name="Bills G."/>
            <person name="Bluhm B."/>
            <person name="Cannon C."/>
            <person name="Castanera R."/>
            <person name="Culley D."/>
            <person name="Daum C."/>
            <person name="Ezra D."/>
            <person name="Gonzalez J."/>
            <person name="Henrissat B."/>
            <person name="Kuo A."/>
            <person name="Liang C."/>
            <person name="Lipzen A."/>
            <person name="Lutzoni F."/>
            <person name="Magnuson J."/>
            <person name="Mondo S."/>
            <person name="Nolan M."/>
            <person name="Ohm R."/>
            <person name="Pangilinan J."/>
            <person name="Park H.-J."/>
            <person name="Ramirez L."/>
            <person name="Alfaro M."/>
            <person name="Sun H."/>
            <person name="Tritt A."/>
            <person name="Yoshinaga Y."/>
            <person name="Zwiers L.-H."/>
            <person name="Turgeon B."/>
            <person name="Goodwin S."/>
            <person name="Spatafora J."/>
            <person name="Crous P."/>
            <person name="Grigoriev I."/>
        </authorList>
    </citation>
    <scope>NUCLEOTIDE SEQUENCE</scope>
    <source>
        <strain evidence="2">ATCC 36951</strain>
    </source>
</reference>
<evidence type="ECO:0000313" key="3">
    <source>
        <dbReference type="Proteomes" id="UP000799537"/>
    </source>
</evidence>
<name>A0A6A6CJH4_ZASCE</name>
<evidence type="ECO:0000256" key="1">
    <source>
        <dbReference type="SAM" id="SignalP"/>
    </source>
</evidence>
<dbReference type="AlphaFoldDB" id="A0A6A6CJH4"/>
<dbReference type="GeneID" id="54566194"/>
<dbReference type="Proteomes" id="UP000799537">
    <property type="component" value="Unassembled WGS sequence"/>
</dbReference>
<dbReference type="EMBL" id="ML993597">
    <property type="protein sequence ID" value="KAF2166300.1"/>
    <property type="molecule type" value="Genomic_DNA"/>
</dbReference>
<evidence type="ECO:0008006" key="4">
    <source>
        <dbReference type="Google" id="ProtNLM"/>
    </source>
</evidence>
<accession>A0A6A6CJH4</accession>
<proteinExistence type="predicted"/>
<dbReference type="RefSeq" id="XP_033667189.1">
    <property type="nucleotide sequence ID" value="XM_033812922.1"/>
</dbReference>
<keyword evidence="1" id="KW-0732">Signal</keyword>
<organism evidence="2 3">
    <name type="scientific">Zasmidium cellare ATCC 36951</name>
    <dbReference type="NCBI Taxonomy" id="1080233"/>
    <lineage>
        <taxon>Eukaryota</taxon>
        <taxon>Fungi</taxon>
        <taxon>Dikarya</taxon>
        <taxon>Ascomycota</taxon>
        <taxon>Pezizomycotina</taxon>
        <taxon>Dothideomycetes</taxon>
        <taxon>Dothideomycetidae</taxon>
        <taxon>Mycosphaerellales</taxon>
        <taxon>Mycosphaerellaceae</taxon>
        <taxon>Zasmidium</taxon>
    </lineage>
</organism>